<dbReference type="AlphaFoldDB" id="A0A8K0IH78"/>
<evidence type="ECO:0000313" key="3">
    <source>
        <dbReference type="Proteomes" id="UP000797356"/>
    </source>
</evidence>
<dbReference type="Proteomes" id="UP000797356">
    <property type="component" value="Chromosome 8"/>
</dbReference>
<accession>A0A8K0IH78</accession>
<dbReference type="EMBL" id="CM017879">
    <property type="protein sequence ID" value="KAG1358898.1"/>
    <property type="molecule type" value="Genomic_DNA"/>
</dbReference>
<feature type="region of interest" description="Disordered" evidence="1">
    <location>
        <begin position="59"/>
        <end position="87"/>
    </location>
</feature>
<organism evidence="2 3">
    <name type="scientific">Cocos nucifera</name>
    <name type="common">Coconut palm</name>
    <dbReference type="NCBI Taxonomy" id="13894"/>
    <lineage>
        <taxon>Eukaryota</taxon>
        <taxon>Viridiplantae</taxon>
        <taxon>Streptophyta</taxon>
        <taxon>Embryophyta</taxon>
        <taxon>Tracheophyta</taxon>
        <taxon>Spermatophyta</taxon>
        <taxon>Magnoliopsida</taxon>
        <taxon>Liliopsida</taxon>
        <taxon>Arecaceae</taxon>
        <taxon>Arecoideae</taxon>
        <taxon>Cocoseae</taxon>
        <taxon>Attaleinae</taxon>
        <taxon>Cocos</taxon>
    </lineage>
</organism>
<proteinExistence type="predicted"/>
<evidence type="ECO:0000313" key="2">
    <source>
        <dbReference type="EMBL" id="KAG1358898.1"/>
    </source>
</evidence>
<dbReference type="PANTHER" id="PTHR48238">
    <property type="entry name" value="BNACNNG09570D PROTEIN"/>
    <property type="match status" value="1"/>
</dbReference>
<sequence>MLGTRRRSPLHHVESERSPSKLPKNDALSIYEATLQKLRHGSHRAFASPIEGKKCEMAPDAGNACSNGGDNRSTVDLGQVEASNDGH</sequence>
<protein>
    <submittedName>
        <fullName evidence="2">Uncharacterized protein</fullName>
    </submittedName>
</protein>
<feature type="compositionally biased region" description="Polar residues" evidence="1">
    <location>
        <begin position="64"/>
        <end position="76"/>
    </location>
</feature>
<reference evidence="2" key="2">
    <citation type="submission" date="2019-07" db="EMBL/GenBank/DDBJ databases">
        <authorList>
            <person name="Yang Y."/>
            <person name="Bocs S."/>
            <person name="Baudouin L."/>
        </authorList>
    </citation>
    <scope>NUCLEOTIDE SEQUENCE</scope>
    <source>
        <tissue evidence="2">Spear leaf of Hainan Tall coconut</tissue>
    </source>
</reference>
<feature type="region of interest" description="Disordered" evidence="1">
    <location>
        <begin position="1"/>
        <end position="25"/>
    </location>
</feature>
<reference evidence="2" key="1">
    <citation type="journal article" date="2017" name="Gigascience">
        <title>The genome draft of coconut (Cocos nucifera).</title>
        <authorList>
            <person name="Xiao Y."/>
            <person name="Xu P."/>
            <person name="Fan H."/>
            <person name="Baudouin L."/>
            <person name="Xia W."/>
            <person name="Bocs S."/>
            <person name="Xu J."/>
            <person name="Li Q."/>
            <person name="Guo A."/>
            <person name="Zhou L."/>
            <person name="Li J."/>
            <person name="Wu Y."/>
            <person name="Ma Z."/>
            <person name="Armero A."/>
            <person name="Issali A.E."/>
            <person name="Liu N."/>
            <person name="Peng M."/>
            <person name="Yang Y."/>
        </authorList>
    </citation>
    <scope>NUCLEOTIDE SEQUENCE</scope>
    <source>
        <tissue evidence="2">Spear leaf of Hainan Tall coconut</tissue>
    </source>
</reference>
<feature type="compositionally biased region" description="Basic residues" evidence="1">
    <location>
        <begin position="1"/>
        <end position="10"/>
    </location>
</feature>
<evidence type="ECO:0000256" key="1">
    <source>
        <dbReference type="SAM" id="MobiDB-lite"/>
    </source>
</evidence>
<name>A0A8K0IH78_COCNU</name>
<dbReference type="OrthoDB" id="688023at2759"/>
<comment type="caution">
    <text evidence="2">The sequence shown here is derived from an EMBL/GenBank/DDBJ whole genome shotgun (WGS) entry which is preliminary data.</text>
</comment>
<gene>
    <name evidence="2" type="ORF">COCNU_08G003440</name>
</gene>
<keyword evidence="3" id="KW-1185">Reference proteome</keyword>
<dbReference type="PANTHER" id="PTHR48238:SF1">
    <property type="entry name" value="(RAPE) HYPOTHETICAL PROTEIN"/>
    <property type="match status" value="1"/>
</dbReference>